<proteinExistence type="predicted"/>
<organism evidence="2">
    <name type="scientific">bioreactor metagenome</name>
    <dbReference type="NCBI Taxonomy" id="1076179"/>
    <lineage>
        <taxon>unclassified sequences</taxon>
        <taxon>metagenomes</taxon>
        <taxon>ecological metagenomes</taxon>
    </lineage>
</organism>
<protein>
    <submittedName>
        <fullName evidence="2">Uncharacterized protein</fullName>
    </submittedName>
</protein>
<evidence type="ECO:0000256" key="1">
    <source>
        <dbReference type="SAM" id="MobiDB-lite"/>
    </source>
</evidence>
<dbReference type="EMBL" id="VSSQ01122565">
    <property type="protein sequence ID" value="MPN54387.1"/>
    <property type="molecule type" value="Genomic_DNA"/>
</dbReference>
<name>A0A645ITA1_9ZZZZ</name>
<gene>
    <name evidence="2" type="ORF">SDC9_202057</name>
</gene>
<evidence type="ECO:0000313" key="2">
    <source>
        <dbReference type="EMBL" id="MPN54387.1"/>
    </source>
</evidence>
<comment type="caution">
    <text evidence="2">The sequence shown here is derived from an EMBL/GenBank/DDBJ whole genome shotgun (WGS) entry which is preliminary data.</text>
</comment>
<feature type="region of interest" description="Disordered" evidence="1">
    <location>
        <begin position="14"/>
        <end position="74"/>
    </location>
</feature>
<dbReference type="AlphaFoldDB" id="A0A645ITA1"/>
<accession>A0A645ITA1</accession>
<reference evidence="2" key="1">
    <citation type="submission" date="2019-08" db="EMBL/GenBank/DDBJ databases">
        <authorList>
            <person name="Kucharzyk K."/>
            <person name="Murdoch R.W."/>
            <person name="Higgins S."/>
            <person name="Loffler F."/>
        </authorList>
    </citation>
    <scope>NUCLEOTIDE SEQUENCE</scope>
</reference>
<sequence>MQLCVFFVKIRKDQKDDAVCKNSRNDSRENITEDKRPADKTPVGANKLHRIDNKSLGVNTQPNGVSDQRKGNKH</sequence>
<feature type="compositionally biased region" description="Polar residues" evidence="1">
    <location>
        <begin position="56"/>
        <end position="66"/>
    </location>
</feature>
<feature type="compositionally biased region" description="Basic and acidic residues" evidence="1">
    <location>
        <begin position="14"/>
        <end position="39"/>
    </location>
</feature>